<dbReference type="OrthoDB" id="147509at2"/>
<comment type="subcellular location">
    <subcellularLocation>
        <location evidence="1">Cell membrane</location>
        <topology evidence="1">Multi-pass membrane protein</topology>
    </subcellularLocation>
</comment>
<evidence type="ECO:0000256" key="5">
    <source>
        <dbReference type="ARBA" id="ARBA00023136"/>
    </source>
</evidence>
<evidence type="ECO:0000256" key="4">
    <source>
        <dbReference type="ARBA" id="ARBA00022989"/>
    </source>
</evidence>
<feature type="transmembrane region" description="Helical" evidence="7">
    <location>
        <begin position="266"/>
        <end position="286"/>
    </location>
</feature>
<feature type="transmembrane region" description="Helical" evidence="7">
    <location>
        <begin position="135"/>
        <end position="153"/>
    </location>
</feature>
<dbReference type="RefSeq" id="WP_007910604.1">
    <property type="nucleotide sequence ID" value="NZ_ADVG01000002.1"/>
</dbReference>
<proteinExistence type="predicted"/>
<evidence type="ECO:0000256" key="6">
    <source>
        <dbReference type="SAM" id="MobiDB-lite"/>
    </source>
</evidence>
<feature type="transmembrane region" description="Helical" evidence="7">
    <location>
        <begin position="95"/>
        <end position="115"/>
    </location>
</feature>
<feature type="compositionally biased region" description="Basic and acidic residues" evidence="6">
    <location>
        <begin position="1"/>
        <end position="10"/>
    </location>
</feature>
<dbReference type="Proteomes" id="UP000004508">
    <property type="component" value="Unassembled WGS sequence"/>
</dbReference>
<dbReference type="EMBL" id="ADVG01000002">
    <property type="protein sequence ID" value="EFH86352.1"/>
    <property type="molecule type" value="Genomic_DNA"/>
</dbReference>
<feature type="transmembrane region" description="Helical" evidence="7">
    <location>
        <begin position="211"/>
        <end position="233"/>
    </location>
</feature>
<dbReference type="STRING" id="485913.Krac_7646"/>
<keyword evidence="3 7" id="KW-0812">Transmembrane</keyword>
<dbReference type="InterPro" id="IPR022791">
    <property type="entry name" value="L-PG_synthase/AglD"/>
</dbReference>
<evidence type="ECO:0000313" key="9">
    <source>
        <dbReference type="Proteomes" id="UP000004508"/>
    </source>
</evidence>
<feature type="transmembrane region" description="Helical" evidence="7">
    <location>
        <begin position="358"/>
        <end position="376"/>
    </location>
</feature>
<keyword evidence="4 7" id="KW-1133">Transmembrane helix</keyword>
<feature type="transmembrane region" description="Helical" evidence="7">
    <location>
        <begin position="186"/>
        <end position="205"/>
    </location>
</feature>
<name>D6TKQ2_KTERA</name>
<protein>
    <submittedName>
        <fullName evidence="8">Uncharacterized protein</fullName>
    </submittedName>
</protein>
<dbReference type="PANTHER" id="PTHR39087">
    <property type="entry name" value="UPF0104 MEMBRANE PROTEIN MJ1595"/>
    <property type="match status" value="1"/>
</dbReference>
<dbReference type="InParanoid" id="D6TKQ2"/>
<dbReference type="NCBIfam" id="TIGR00374">
    <property type="entry name" value="flippase-like domain"/>
    <property type="match status" value="1"/>
</dbReference>
<dbReference type="PANTHER" id="PTHR39087:SF2">
    <property type="entry name" value="UPF0104 MEMBRANE PROTEIN MJ1595"/>
    <property type="match status" value="1"/>
</dbReference>
<dbReference type="GO" id="GO:0005886">
    <property type="term" value="C:plasma membrane"/>
    <property type="evidence" value="ECO:0007669"/>
    <property type="project" value="UniProtKB-SubCell"/>
</dbReference>
<evidence type="ECO:0000256" key="1">
    <source>
        <dbReference type="ARBA" id="ARBA00004651"/>
    </source>
</evidence>
<reference evidence="8 9" key="1">
    <citation type="journal article" date="2011" name="Stand. Genomic Sci.">
        <title>Non-contiguous finished genome sequence and contextual data of the filamentous soil bacterium Ktedonobacter racemifer type strain (SOSP1-21).</title>
        <authorList>
            <person name="Chang Y.J."/>
            <person name="Land M."/>
            <person name="Hauser L."/>
            <person name="Chertkov O."/>
            <person name="Del Rio T.G."/>
            <person name="Nolan M."/>
            <person name="Copeland A."/>
            <person name="Tice H."/>
            <person name="Cheng J.F."/>
            <person name="Lucas S."/>
            <person name="Han C."/>
            <person name="Goodwin L."/>
            <person name="Pitluck S."/>
            <person name="Ivanova N."/>
            <person name="Ovchinikova G."/>
            <person name="Pati A."/>
            <person name="Chen A."/>
            <person name="Palaniappan K."/>
            <person name="Mavromatis K."/>
            <person name="Liolios K."/>
            <person name="Brettin T."/>
            <person name="Fiebig A."/>
            <person name="Rohde M."/>
            <person name="Abt B."/>
            <person name="Goker M."/>
            <person name="Detter J.C."/>
            <person name="Woyke T."/>
            <person name="Bristow J."/>
            <person name="Eisen J.A."/>
            <person name="Markowitz V."/>
            <person name="Hugenholtz P."/>
            <person name="Kyrpides N.C."/>
            <person name="Klenk H.P."/>
            <person name="Lapidus A."/>
        </authorList>
    </citation>
    <scope>NUCLEOTIDE SEQUENCE [LARGE SCALE GENOMIC DNA]</scope>
    <source>
        <strain evidence="9">DSM 44963</strain>
    </source>
</reference>
<dbReference type="Pfam" id="PF03706">
    <property type="entry name" value="LPG_synthase_TM"/>
    <property type="match status" value="1"/>
</dbReference>
<evidence type="ECO:0000256" key="7">
    <source>
        <dbReference type="SAM" id="Phobius"/>
    </source>
</evidence>
<evidence type="ECO:0000313" key="8">
    <source>
        <dbReference type="EMBL" id="EFH86352.1"/>
    </source>
</evidence>
<feature type="transmembrane region" description="Helical" evidence="7">
    <location>
        <begin position="298"/>
        <end position="318"/>
    </location>
</feature>
<dbReference type="eggNOG" id="COG0392">
    <property type="taxonomic scope" value="Bacteria"/>
</dbReference>
<organism evidence="8 9">
    <name type="scientific">Ktedonobacter racemifer DSM 44963</name>
    <dbReference type="NCBI Taxonomy" id="485913"/>
    <lineage>
        <taxon>Bacteria</taxon>
        <taxon>Bacillati</taxon>
        <taxon>Chloroflexota</taxon>
        <taxon>Ktedonobacteria</taxon>
        <taxon>Ktedonobacterales</taxon>
        <taxon>Ktedonobacteraceae</taxon>
        <taxon>Ktedonobacter</taxon>
    </lineage>
</organism>
<feature type="transmembrane region" description="Helical" evidence="7">
    <location>
        <begin position="325"/>
        <end position="346"/>
    </location>
</feature>
<dbReference type="AlphaFoldDB" id="D6TKQ2"/>
<accession>D6TKQ2</accession>
<comment type="caution">
    <text evidence="8">The sequence shown here is derived from an EMBL/GenBank/DDBJ whole genome shotgun (WGS) entry which is preliminary data.</text>
</comment>
<keyword evidence="2" id="KW-1003">Cell membrane</keyword>
<evidence type="ECO:0000256" key="2">
    <source>
        <dbReference type="ARBA" id="ARBA00022475"/>
    </source>
</evidence>
<keyword evidence="5 7" id="KW-0472">Membrane</keyword>
<gene>
    <name evidence="8" type="ORF">Krac_7646</name>
</gene>
<feature type="region of interest" description="Disordered" evidence="6">
    <location>
        <begin position="1"/>
        <end position="36"/>
    </location>
</feature>
<feature type="compositionally biased region" description="Low complexity" evidence="6">
    <location>
        <begin position="15"/>
        <end position="31"/>
    </location>
</feature>
<feature type="transmembrane region" description="Helical" evidence="7">
    <location>
        <begin position="57"/>
        <end position="75"/>
    </location>
</feature>
<sequence length="395" mass="43727">MISDNADHTGDVNTSSESQAEDAQQQASVSAIPQPDSVPIGVPEITRDQLSLSKRLLNWRTLIPLIIVIVALVYFAQKANINPARTWEAMKSANLFFFLAAFAIYYLSFGIRAWRWRLLLENVGYRREQGVLLPGFWKFVEIIYISFFANVVVPAKLGDLYRAYLLRQQVNVSGTRSFGTVLSERLLDLIILLLLFIPAIIVSLHEHLPPQLQLSLELLLGAVVLGILSLFVLRQAREPIARLIPARFRGQYYHFQEGTLGSFRRLPILILLTVGVWLCESLRFFFVAVSLHLIGGSILHITAAAVVIGLAEALLTIVPATGGGLGVVEIGMIPIIGLFYTGPNAVNLSTAAILLDRTISLFSVLVFGGIVFLIAFGRQTTTKPKKIYLDNMDRA</sequence>
<evidence type="ECO:0000256" key="3">
    <source>
        <dbReference type="ARBA" id="ARBA00022692"/>
    </source>
</evidence>
<keyword evidence="9" id="KW-1185">Reference proteome</keyword>